<dbReference type="GO" id="GO:0003678">
    <property type="term" value="F:DNA helicase activity"/>
    <property type="evidence" value="ECO:0007669"/>
    <property type="project" value="InterPro"/>
</dbReference>
<dbReference type="CDD" id="cd18809">
    <property type="entry name" value="SF1_C_RecD"/>
    <property type="match status" value="1"/>
</dbReference>
<feature type="domain" description="AAA+ ATPase" evidence="3">
    <location>
        <begin position="34"/>
        <end position="344"/>
    </location>
</feature>
<feature type="repeat" description="TPR" evidence="1">
    <location>
        <begin position="610"/>
        <end position="643"/>
    </location>
</feature>
<feature type="repeat" description="TPR" evidence="1">
    <location>
        <begin position="576"/>
        <end position="609"/>
    </location>
</feature>
<sequence>MYLCQQIKFSPMAYTPIDTDNAEFQNALKLIQYTRQSVFLTGKAGTGKSTFLKHVCQITKKKFVVLAPTGIAAINAGGSTLHSFFKLPFYPLLPDDPNFSLKGGKLHSFLKYSSDHRKLIKNIELVIIDEISMVRADIIDFIDKVLRVYSQNMREPFGGKQLLLVGDAFQLEPVVKSDEREIINRFYPNPYFFSARVFREMELVAIELTKVYRQTDKVFVNVLDHIRTNTAGAADLQLLNTRYNAPVKASENDMYITLATRRDNVDYINERRLAELPGEAVTLQGEIHGEFPESSLPTLMELTIKPGAQIIFIKNDSEKRWVNGTIGTISGIDADGIIYVITEDGKELDVHRESWSNIRYRYNEEEKKIEEEELGTFTQYPIRLAWAITVHKSQGLTFSRVVIDFTGGVFAGGQTYVALSRCTSLEGICLKREITRGDIFVRPEIVAFSQRFNNEQAIERAMKQAQADIQYVAAVKAFDKGDFEEFLNQFFKAIHSRYDIEKPLQQRFIRKKLGIINKLREDNKRLKEQMQEQQRNLQKYAKEYYLMGNECITHMHDTRAALANYDKAIELYPDYADAWVRKGVTLFNADRINEAEACLDKAVRLRPMEFKTVYNRGKLRLHTGDTEGAIADLDKATTLKPQHAGAHECFGDALTQAGKEMEAAIQYRLAEELRKRKSNQ</sequence>
<dbReference type="InterPro" id="IPR010285">
    <property type="entry name" value="DNA_helicase_pif1-like_DEAD"/>
</dbReference>
<comment type="caution">
    <text evidence="4">The sequence shown here is derived from an EMBL/GenBank/DDBJ whole genome shotgun (WGS) entry which is preliminary data.</text>
</comment>
<dbReference type="InterPro" id="IPR019734">
    <property type="entry name" value="TPR_rpt"/>
</dbReference>
<dbReference type="SUPFAM" id="SSF48452">
    <property type="entry name" value="TPR-like"/>
    <property type="match status" value="1"/>
</dbReference>
<feature type="coiled-coil region" evidence="2">
    <location>
        <begin position="509"/>
        <end position="543"/>
    </location>
</feature>
<dbReference type="InterPro" id="IPR011990">
    <property type="entry name" value="TPR-like_helical_dom_sf"/>
</dbReference>
<dbReference type="GO" id="GO:0000723">
    <property type="term" value="P:telomere maintenance"/>
    <property type="evidence" value="ECO:0007669"/>
    <property type="project" value="InterPro"/>
</dbReference>
<organism evidence="4 5">
    <name type="scientific">Phocaeicola coprocola DSM 17136</name>
    <dbReference type="NCBI Taxonomy" id="470145"/>
    <lineage>
        <taxon>Bacteria</taxon>
        <taxon>Pseudomonadati</taxon>
        <taxon>Bacteroidota</taxon>
        <taxon>Bacteroidia</taxon>
        <taxon>Bacteroidales</taxon>
        <taxon>Bacteroidaceae</taxon>
        <taxon>Phocaeicola</taxon>
    </lineage>
</organism>
<gene>
    <name evidence="4" type="ORF">BACCOP_02857</name>
</gene>
<dbReference type="SUPFAM" id="SSF52540">
    <property type="entry name" value="P-loop containing nucleoside triphosphate hydrolases"/>
    <property type="match status" value="2"/>
</dbReference>
<dbReference type="Pfam" id="PF05970">
    <property type="entry name" value="PIF1"/>
    <property type="match status" value="1"/>
</dbReference>
<dbReference type="Proteomes" id="UP000003146">
    <property type="component" value="Unassembled WGS sequence"/>
</dbReference>
<dbReference type="PANTHER" id="PTHR47642">
    <property type="entry name" value="ATP-DEPENDENT DNA HELICASE"/>
    <property type="match status" value="1"/>
</dbReference>
<keyword evidence="1" id="KW-0802">TPR repeat</keyword>
<dbReference type="InterPro" id="IPR027417">
    <property type="entry name" value="P-loop_NTPase"/>
</dbReference>
<evidence type="ECO:0000256" key="2">
    <source>
        <dbReference type="SAM" id="Coils"/>
    </source>
</evidence>
<dbReference type="Pfam" id="PF13181">
    <property type="entry name" value="TPR_8"/>
    <property type="match status" value="1"/>
</dbReference>
<dbReference type="eggNOG" id="COG0507">
    <property type="taxonomic scope" value="Bacteria"/>
</dbReference>
<dbReference type="Gene3D" id="2.30.30.940">
    <property type="match status" value="1"/>
</dbReference>
<dbReference type="STRING" id="470145.BACCOP_02857"/>
<dbReference type="GO" id="GO:0006281">
    <property type="term" value="P:DNA repair"/>
    <property type="evidence" value="ECO:0007669"/>
    <property type="project" value="InterPro"/>
</dbReference>
<evidence type="ECO:0000259" key="3">
    <source>
        <dbReference type="SMART" id="SM00382"/>
    </source>
</evidence>
<evidence type="ECO:0000256" key="1">
    <source>
        <dbReference type="PROSITE-ProRule" id="PRU00339"/>
    </source>
</evidence>
<dbReference type="Gene3D" id="1.25.40.10">
    <property type="entry name" value="Tetratricopeptide repeat domain"/>
    <property type="match status" value="2"/>
</dbReference>
<reference evidence="4 5" key="2">
    <citation type="submission" date="2008-04" db="EMBL/GenBank/DDBJ databases">
        <authorList>
            <person name="Fulton L."/>
            <person name="Clifton S."/>
            <person name="Fulton B."/>
            <person name="Xu J."/>
            <person name="Minx P."/>
            <person name="Pepin K.H."/>
            <person name="Johnson M."/>
            <person name="Thiruvilangam P."/>
            <person name="Bhonagiri V."/>
            <person name="Nash W.E."/>
            <person name="Mardis E.R."/>
            <person name="Wilson R.K."/>
        </authorList>
    </citation>
    <scope>NUCLEOTIDE SEQUENCE [LARGE SCALE GENOMIC DNA]</scope>
    <source>
        <strain evidence="4 5">DSM 17136</strain>
    </source>
</reference>
<proteinExistence type="predicted"/>
<dbReference type="InterPro" id="IPR051055">
    <property type="entry name" value="PIF1_helicase"/>
</dbReference>
<dbReference type="SMART" id="SM00382">
    <property type="entry name" value="AAA"/>
    <property type="match status" value="1"/>
</dbReference>
<dbReference type="AlphaFoldDB" id="B3JLR0"/>
<dbReference type="FunFam" id="3.40.50.300:FF:001498">
    <property type="entry name" value="ATP-dependent DNA helicase"/>
    <property type="match status" value="1"/>
</dbReference>
<name>B3JLR0_9BACT</name>
<dbReference type="Gene3D" id="3.40.50.300">
    <property type="entry name" value="P-loop containing nucleotide triphosphate hydrolases"/>
    <property type="match status" value="2"/>
</dbReference>
<evidence type="ECO:0000313" key="4">
    <source>
        <dbReference type="EMBL" id="EDV00133.1"/>
    </source>
</evidence>
<accession>B3JLR0</accession>
<dbReference type="EMBL" id="ABIY02000100">
    <property type="protein sequence ID" value="EDV00133.1"/>
    <property type="molecule type" value="Genomic_DNA"/>
</dbReference>
<dbReference type="PROSITE" id="PS50005">
    <property type="entry name" value="TPR"/>
    <property type="match status" value="2"/>
</dbReference>
<dbReference type="PANTHER" id="PTHR47642:SF5">
    <property type="entry name" value="ATP-DEPENDENT DNA HELICASE"/>
    <property type="match status" value="1"/>
</dbReference>
<dbReference type="HOGENOM" id="CLU_001613_6_0_10"/>
<dbReference type="eggNOG" id="COG0457">
    <property type="taxonomic scope" value="Bacteria"/>
</dbReference>
<dbReference type="Pfam" id="PF14559">
    <property type="entry name" value="TPR_19"/>
    <property type="match status" value="1"/>
</dbReference>
<keyword evidence="2" id="KW-0175">Coiled coil</keyword>
<dbReference type="SMART" id="SM00028">
    <property type="entry name" value="TPR"/>
    <property type="match status" value="3"/>
</dbReference>
<evidence type="ECO:0000313" key="5">
    <source>
        <dbReference type="Proteomes" id="UP000003146"/>
    </source>
</evidence>
<dbReference type="InterPro" id="IPR003593">
    <property type="entry name" value="AAA+_ATPase"/>
</dbReference>
<protein>
    <submittedName>
        <fullName evidence="4">Tetratricopeptide repeat protein</fullName>
    </submittedName>
</protein>
<reference evidence="4 5" key="1">
    <citation type="submission" date="2008-04" db="EMBL/GenBank/DDBJ databases">
        <title>Draft genome sequence of Bacteroides coprocola (DSM 17136).</title>
        <authorList>
            <person name="Sudarsanam P."/>
            <person name="Ley R."/>
            <person name="Guruge J."/>
            <person name="Turnbaugh P.J."/>
            <person name="Mahowald M."/>
            <person name="Liep D."/>
            <person name="Gordon J."/>
        </authorList>
    </citation>
    <scope>NUCLEOTIDE SEQUENCE [LARGE SCALE GENOMIC DNA]</scope>
    <source>
        <strain evidence="4 5">DSM 17136</strain>
    </source>
</reference>